<evidence type="ECO:0000256" key="1">
    <source>
        <dbReference type="ARBA" id="ARBA00023157"/>
    </source>
</evidence>
<keyword evidence="2" id="KW-0645">Protease</keyword>
<dbReference type="PANTHER" id="PTHR24252">
    <property type="entry name" value="ACROSIN-RELATED"/>
    <property type="match status" value="1"/>
</dbReference>
<keyword evidence="6" id="KW-1185">Reference proteome</keyword>
<dbReference type="PROSITE" id="PS00134">
    <property type="entry name" value="TRYPSIN_HIS"/>
    <property type="match status" value="1"/>
</dbReference>
<dbReference type="InterPro" id="IPR043504">
    <property type="entry name" value="Peptidase_S1_PA_chymotrypsin"/>
</dbReference>
<evidence type="ECO:0000256" key="2">
    <source>
        <dbReference type="RuleBase" id="RU363034"/>
    </source>
</evidence>
<dbReference type="RefSeq" id="XP_017776656.1">
    <property type="nucleotide sequence ID" value="XM_017921167.1"/>
</dbReference>
<feature type="signal peptide" evidence="4">
    <location>
        <begin position="1"/>
        <end position="22"/>
    </location>
</feature>
<dbReference type="InterPro" id="IPR033116">
    <property type="entry name" value="TRYPSIN_SER"/>
</dbReference>
<evidence type="ECO:0000313" key="6">
    <source>
        <dbReference type="Proteomes" id="UP000695000"/>
    </source>
</evidence>
<evidence type="ECO:0000259" key="5">
    <source>
        <dbReference type="PROSITE" id="PS50240"/>
    </source>
</evidence>
<dbReference type="Pfam" id="PF00089">
    <property type="entry name" value="Trypsin"/>
    <property type="match status" value="1"/>
</dbReference>
<gene>
    <name evidence="7 8 9" type="primary">LOC108562746</name>
</gene>
<dbReference type="Gene3D" id="2.40.10.10">
    <property type="entry name" value="Trypsin-like serine proteases"/>
    <property type="match status" value="1"/>
</dbReference>
<dbReference type="PRINTS" id="PR00722">
    <property type="entry name" value="CHYMOTRYPSIN"/>
</dbReference>
<dbReference type="InterPro" id="IPR018114">
    <property type="entry name" value="TRYPSIN_HIS"/>
</dbReference>
<sequence length="451" mass="49636">MKIRNFLLIVAILQLAASFISCEEETKVLVDHGGNYVHPRPSYSVKPTSRPVEHEPGVPHDSKPAKKPLSRPINPNPLNWFSSLFNGQAQHTQGHKIPDFVTGFNHSTDSTTVEPIYNLNDTEIFDDVNFTAVESQPLILRPASNLTYSLLGNSGQVQNQEPNKGVVDWVLGLVGIQTGGNNNNPPTKPPNKPVEPKLCGDCACGVTFKQTRIVGGVETQVNAYPWMTILSYNGRFYCGASVINNKYLLTATHCVNGFTKERLQAVFLDHDRSNQFETKTFTRKIAAILKHRGYNMGGSYNNDIALLRLDEELPFSGLLRPVCLPTIGKSYTGYTGIATGWGATEEHGQVSNKLMEVDVPILSNIDCRKTGYGGKITDNMMCAGYKHGTKDSCQGDSGGPLHIVNSTYHTIVGIVSWGEGCAEPNYPGVYTRVNRYISWIRSNTKDACYCS</sequence>
<keyword evidence="2" id="KW-0720">Serine protease</keyword>
<dbReference type="InterPro" id="IPR001254">
    <property type="entry name" value="Trypsin_dom"/>
</dbReference>
<organism evidence="6 9">
    <name type="scientific">Nicrophorus vespilloides</name>
    <name type="common">Boreal carrion beetle</name>
    <dbReference type="NCBI Taxonomy" id="110193"/>
    <lineage>
        <taxon>Eukaryota</taxon>
        <taxon>Metazoa</taxon>
        <taxon>Ecdysozoa</taxon>
        <taxon>Arthropoda</taxon>
        <taxon>Hexapoda</taxon>
        <taxon>Insecta</taxon>
        <taxon>Pterygota</taxon>
        <taxon>Neoptera</taxon>
        <taxon>Endopterygota</taxon>
        <taxon>Coleoptera</taxon>
        <taxon>Polyphaga</taxon>
        <taxon>Staphyliniformia</taxon>
        <taxon>Silphidae</taxon>
        <taxon>Nicrophorinae</taxon>
        <taxon>Nicrophorus</taxon>
    </lineage>
</organism>
<dbReference type="SMART" id="SM00020">
    <property type="entry name" value="Tryp_SPc"/>
    <property type="match status" value="1"/>
</dbReference>
<evidence type="ECO:0000313" key="8">
    <source>
        <dbReference type="RefSeq" id="XP_017776655.1"/>
    </source>
</evidence>
<feature type="chain" id="PRO_5045022727" evidence="4">
    <location>
        <begin position="23"/>
        <end position="451"/>
    </location>
</feature>
<name>A0ABM1MQ06_NICVS</name>
<dbReference type="InterPro" id="IPR001314">
    <property type="entry name" value="Peptidase_S1A"/>
</dbReference>
<keyword evidence="1" id="KW-1015">Disulfide bond</keyword>
<reference evidence="7 8" key="1">
    <citation type="submission" date="2025-05" db="UniProtKB">
        <authorList>
            <consortium name="RefSeq"/>
        </authorList>
    </citation>
    <scope>IDENTIFICATION</scope>
    <source>
        <tissue evidence="7 8">Whole Larva</tissue>
    </source>
</reference>
<feature type="compositionally biased region" description="Basic and acidic residues" evidence="3">
    <location>
        <begin position="51"/>
        <end position="64"/>
    </location>
</feature>
<dbReference type="PROSITE" id="PS50240">
    <property type="entry name" value="TRYPSIN_DOM"/>
    <property type="match status" value="1"/>
</dbReference>
<evidence type="ECO:0000313" key="7">
    <source>
        <dbReference type="RefSeq" id="XP_017776654.1"/>
    </source>
</evidence>
<dbReference type="PANTHER" id="PTHR24252:SF18">
    <property type="entry name" value="OVOCHYMASE 1"/>
    <property type="match status" value="1"/>
</dbReference>
<feature type="domain" description="Peptidase S1" evidence="5">
    <location>
        <begin position="213"/>
        <end position="445"/>
    </location>
</feature>
<protein>
    <submittedName>
        <fullName evidence="7 8">Trypsin-1-like</fullName>
    </submittedName>
</protein>
<keyword evidence="2" id="KW-0378">Hydrolase</keyword>
<evidence type="ECO:0000256" key="4">
    <source>
        <dbReference type="SAM" id="SignalP"/>
    </source>
</evidence>
<dbReference type="PROSITE" id="PS51257">
    <property type="entry name" value="PROKAR_LIPOPROTEIN"/>
    <property type="match status" value="1"/>
</dbReference>
<dbReference type="PROSITE" id="PS00135">
    <property type="entry name" value="TRYPSIN_SER"/>
    <property type="match status" value="1"/>
</dbReference>
<proteinExistence type="predicted"/>
<dbReference type="CDD" id="cd00190">
    <property type="entry name" value="Tryp_SPc"/>
    <property type="match status" value="1"/>
</dbReference>
<dbReference type="RefSeq" id="XP_017776655.1">
    <property type="nucleotide sequence ID" value="XM_017921166.1"/>
</dbReference>
<keyword evidence="4" id="KW-0732">Signal</keyword>
<dbReference type="GeneID" id="108562746"/>
<accession>A0ABM1MQ06</accession>
<feature type="region of interest" description="Disordered" evidence="3">
    <location>
        <begin position="40"/>
        <end position="72"/>
    </location>
</feature>
<dbReference type="RefSeq" id="XP_017776654.1">
    <property type="nucleotide sequence ID" value="XM_017921165.1"/>
</dbReference>
<dbReference type="Proteomes" id="UP000695000">
    <property type="component" value="Unplaced"/>
</dbReference>
<evidence type="ECO:0000313" key="9">
    <source>
        <dbReference type="RefSeq" id="XP_017776656.1"/>
    </source>
</evidence>
<dbReference type="SUPFAM" id="SSF50494">
    <property type="entry name" value="Trypsin-like serine proteases"/>
    <property type="match status" value="1"/>
</dbReference>
<dbReference type="InterPro" id="IPR009003">
    <property type="entry name" value="Peptidase_S1_PA"/>
</dbReference>
<evidence type="ECO:0000256" key="3">
    <source>
        <dbReference type="SAM" id="MobiDB-lite"/>
    </source>
</evidence>